<feature type="region of interest" description="Disordered" evidence="1">
    <location>
        <begin position="1"/>
        <end position="199"/>
    </location>
</feature>
<protein>
    <recommendedName>
        <fullName evidence="2">DCD domain-containing protein</fullName>
    </recommendedName>
</protein>
<evidence type="ECO:0000313" key="3">
    <source>
        <dbReference type="EMBL" id="KAJ9543615.1"/>
    </source>
</evidence>
<dbReference type="Pfam" id="PF10539">
    <property type="entry name" value="Dev_Cell_Death"/>
    <property type="match status" value="1"/>
</dbReference>
<name>A0AA38SIZ3_9ASTR</name>
<dbReference type="PANTHER" id="PTHR46444:SF11">
    <property type="entry name" value="DCD DOMAIN-CONTAINING PROTEIN"/>
    <property type="match status" value="1"/>
</dbReference>
<dbReference type="SMART" id="SM00767">
    <property type="entry name" value="DCD"/>
    <property type="match status" value="1"/>
</dbReference>
<dbReference type="Proteomes" id="UP001172457">
    <property type="component" value="Chromosome 6"/>
</dbReference>
<organism evidence="3 4">
    <name type="scientific">Centaurea solstitialis</name>
    <name type="common">yellow star-thistle</name>
    <dbReference type="NCBI Taxonomy" id="347529"/>
    <lineage>
        <taxon>Eukaryota</taxon>
        <taxon>Viridiplantae</taxon>
        <taxon>Streptophyta</taxon>
        <taxon>Embryophyta</taxon>
        <taxon>Tracheophyta</taxon>
        <taxon>Spermatophyta</taxon>
        <taxon>Magnoliopsida</taxon>
        <taxon>eudicotyledons</taxon>
        <taxon>Gunneridae</taxon>
        <taxon>Pentapetalae</taxon>
        <taxon>asterids</taxon>
        <taxon>campanulids</taxon>
        <taxon>Asterales</taxon>
        <taxon>Asteraceae</taxon>
        <taxon>Carduoideae</taxon>
        <taxon>Cardueae</taxon>
        <taxon>Centaureinae</taxon>
        <taxon>Centaurea</taxon>
    </lineage>
</organism>
<accession>A0AA38SIZ3</accession>
<evidence type="ECO:0000313" key="4">
    <source>
        <dbReference type="Proteomes" id="UP001172457"/>
    </source>
</evidence>
<feature type="domain" description="DCD" evidence="2">
    <location>
        <begin position="201"/>
        <end position="328"/>
    </location>
</feature>
<feature type="compositionally biased region" description="Basic residues" evidence="1">
    <location>
        <begin position="161"/>
        <end position="174"/>
    </location>
</feature>
<feature type="region of interest" description="Disordered" evidence="1">
    <location>
        <begin position="543"/>
        <end position="578"/>
    </location>
</feature>
<dbReference type="EMBL" id="JARYMX010000006">
    <property type="protein sequence ID" value="KAJ9543615.1"/>
    <property type="molecule type" value="Genomic_DNA"/>
</dbReference>
<feature type="compositionally biased region" description="Acidic residues" evidence="1">
    <location>
        <begin position="51"/>
        <end position="95"/>
    </location>
</feature>
<feature type="compositionally biased region" description="Basic and acidic residues" evidence="1">
    <location>
        <begin position="113"/>
        <end position="160"/>
    </location>
</feature>
<evidence type="ECO:0000256" key="1">
    <source>
        <dbReference type="SAM" id="MobiDB-lite"/>
    </source>
</evidence>
<reference evidence="3" key="1">
    <citation type="submission" date="2023-03" db="EMBL/GenBank/DDBJ databases">
        <title>Chromosome-scale reference genome and RAD-based genetic map of yellow starthistle (Centaurea solstitialis) reveal putative structural variation and QTLs associated with invader traits.</title>
        <authorList>
            <person name="Reatini B."/>
            <person name="Cang F.A."/>
            <person name="Jiang Q."/>
            <person name="Mckibben M.T.W."/>
            <person name="Barker M.S."/>
            <person name="Rieseberg L.H."/>
            <person name="Dlugosch K.M."/>
        </authorList>
    </citation>
    <scope>NUCLEOTIDE SEQUENCE</scope>
    <source>
        <strain evidence="3">CAN-66</strain>
        <tissue evidence="3">Leaf</tissue>
    </source>
</reference>
<dbReference type="PROSITE" id="PS51222">
    <property type="entry name" value="DCD"/>
    <property type="match status" value="1"/>
</dbReference>
<gene>
    <name evidence="3" type="ORF">OSB04_023322</name>
</gene>
<feature type="compositionally biased region" description="Polar residues" evidence="1">
    <location>
        <begin position="12"/>
        <end position="40"/>
    </location>
</feature>
<evidence type="ECO:0000259" key="2">
    <source>
        <dbReference type="PROSITE" id="PS51222"/>
    </source>
</evidence>
<keyword evidence="4" id="KW-1185">Reference proteome</keyword>
<dbReference type="AlphaFoldDB" id="A0AA38SIZ3"/>
<feature type="region of interest" description="Disordered" evidence="1">
    <location>
        <begin position="327"/>
        <end position="415"/>
    </location>
</feature>
<sequence>MVDADEKDESSKQNSISENEAAQLVNAPSTSNTEFGNTVVASGVTDGMEKYEDEDDVDDEEYEEEEDNEDYEDEYEEDEDEEEEPLEDGEEEMVNDAEKAMAVVNDAQLNIEEDNKKGKGLVEEIKKEDAVKEDTNKGEGKDKGKTEEPKNGEELGENSKKKGRKLKNKSRNKAAPKVSATVPANGDKPESSKKKNASKRVESMGMVFMCSSKTKTDCFRYKILGLPANKKDQVAKIYKGMRLFLFDVDLRLMYGIFKAAGPGGYNIEPKAFKSEFPSQVRFTLLEDCLPVAEEKFRDVLKENYYTRNKFEGQLKAEQVKNLCKLFVGTGKGGPRSRTAIKSRRTVPVEPRRARPDETRRNRAADDAQASRDRKKRKRRPREEERRPRSPPGREKRRYTDYNRSPVFYDREPPPVPRYLPPLPPHPAMASPVRSYSYERPLDLHPYIRDRDRVPEPRAYRVLDVEPRHHDEILSRDVDRTRDWDRDRDRERDRDRDPYYIYSREPPPVYREPLYTAPPPPEYHIVSREYHHPVVRQAEYRFPDGSRVPSYRDVGPVADYRSSAATPPDYRSHRTHYRY</sequence>
<proteinExistence type="predicted"/>
<feature type="compositionally biased region" description="Basic and acidic residues" evidence="1">
    <location>
        <begin position="380"/>
        <end position="400"/>
    </location>
</feature>
<dbReference type="InterPro" id="IPR013989">
    <property type="entry name" value="Dev_and_cell_death_domain"/>
</dbReference>
<feature type="compositionally biased region" description="Basic and acidic residues" evidence="1">
    <location>
        <begin position="349"/>
        <end position="371"/>
    </location>
</feature>
<dbReference type="PANTHER" id="PTHR46444">
    <property type="entry name" value="DCD (DEVELOPMENT AND CELL DEATH) DOMAIN PROTEIN-RELATED"/>
    <property type="match status" value="1"/>
</dbReference>
<comment type="caution">
    <text evidence="3">The sequence shown here is derived from an EMBL/GenBank/DDBJ whole genome shotgun (WGS) entry which is preliminary data.</text>
</comment>